<reference evidence="2 3" key="1">
    <citation type="submission" date="2018-03" db="EMBL/GenBank/DDBJ databases">
        <title>Mesoflavibacter sp. HG37 and Mesoflavibacter sp. HG96 sp.nov., two marine bacteria isolated from seawater of Western Pacific Ocean.</title>
        <authorList>
            <person name="Cheng H."/>
            <person name="Wu Y.-H."/>
            <person name="Guo L.-L."/>
            <person name="Xu X.-W."/>
        </authorList>
    </citation>
    <scope>NUCLEOTIDE SEQUENCE [LARGE SCALE GENOMIC DNA]</scope>
    <source>
        <strain evidence="2 3">KCTC 32269</strain>
    </source>
</reference>
<dbReference type="InterPro" id="IPR011110">
    <property type="entry name" value="Reg_prop"/>
</dbReference>
<dbReference type="OrthoDB" id="799853at2"/>
<comment type="caution">
    <text evidence="2">The sequence shown here is derived from an EMBL/GenBank/DDBJ whole genome shotgun (WGS) entry which is preliminary data.</text>
</comment>
<dbReference type="InterPro" id="IPR015943">
    <property type="entry name" value="WD40/YVTN_repeat-like_dom_sf"/>
</dbReference>
<dbReference type="GO" id="GO:0000155">
    <property type="term" value="F:phosphorelay sensor kinase activity"/>
    <property type="evidence" value="ECO:0007669"/>
    <property type="project" value="TreeGrafter"/>
</dbReference>
<dbReference type="SUPFAM" id="SSF63829">
    <property type="entry name" value="Calcium-dependent phosphotriesterase"/>
    <property type="match status" value="2"/>
</dbReference>
<protein>
    <recommendedName>
        <fullName evidence="4">Diguanylate cyclase</fullName>
    </recommendedName>
</protein>
<dbReference type="AlphaFoldDB" id="A0A2T1N5M6"/>
<dbReference type="Proteomes" id="UP000238426">
    <property type="component" value="Unassembled WGS sequence"/>
</dbReference>
<keyword evidence="3" id="KW-1185">Reference proteome</keyword>
<evidence type="ECO:0000256" key="1">
    <source>
        <dbReference type="ARBA" id="ARBA00022553"/>
    </source>
</evidence>
<accession>A0A2T1N5M6</accession>
<dbReference type="Gene3D" id="2.130.10.10">
    <property type="entry name" value="YVTN repeat-like/Quinoprotein amine dehydrogenase"/>
    <property type="match status" value="4"/>
</dbReference>
<dbReference type="Pfam" id="PF07494">
    <property type="entry name" value="Reg_prop"/>
    <property type="match status" value="5"/>
</dbReference>
<evidence type="ECO:0000313" key="2">
    <source>
        <dbReference type="EMBL" id="PSG86564.1"/>
    </source>
</evidence>
<dbReference type="EMBL" id="PXOQ01000015">
    <property type="protein sequence ID" value="PSG86564.1"/>
    <property type="molecule type" value="Genomic_DNA"/>
</dbReference>
<keyword evidence="1" id="KW-0597">Phosphoprotein</keyword>
<gene>
    <name evidence="2" type="ORF">C7H52_12845</name>
</gene>
<dbReference type="RefSeq" id="WP_106464302.1">
    <property type="nucleotide sequence ID" value="NZ_PXOQ01000015.1"/>
</dbReference>
<proteinExistence type="predicted"/>
<dbReference type="PANTHER" id="PTHR43547">
    <property type="entry name" value="TWO-COMPONENT HISTIDINE KINASE"/>
    <property type="match status" value="1"/>
</dbReference>
<sequence>MKNTIYILFIAIIFNSCQTKDAKPSTEISKEKNFNTSTKSQTNTDAQVFRFPQTDNINDNTDHLVSLFVRRIFEDSNGHLWFGTNGDGVARFNGEELEYFNSTNGFNAQAVRGIVEDKHHHIYFATNNGLIVYNGKQFKQFTETDGLDGNDIWSIYLDHNNLLWLGTINGVSTFKNNHFKSFNLPETTPDYNRGVTSSKIVHAIMQDSKNQMWFATNNGAYIYNGKTLKNISEKDGLSNNAVNDILEDNSGNIWFATHHKGISVYNGESFNKIDTNTVKGSEVWSLFKDKIGAIWFPVEGYGVYKFNGERFINYHKNKGLTSNAIQDIFQDRKGKFWFGGHLGLFSYNGTRFYSIAKDGPWK</sequence>
<evidence type="ECO:0008006" key="4">
    <source>
        <dbReference type="Google" id="ProtNLM"/>
    </source>
</evidence>
<organism evidence="2 3">
    <name type="scientific">Aurantibacter aestuarii</name>
    <dbReference type="NCBI Taxonomy" id="1266046"/>
    <lineage>
        <taxon>Bacteria</taxon>
        <taxon>Pseudomonadati</taxon>
        <taxon>Bacteroidota</taxon>
        <taxon>Flavobacteriia</taxon>
        <taxon>Flavobacteriales</taxon>
        <taxon>Flavobacteriaceae</taxon>
        <taxon>Aurantibacter</taxon>
    </lineage>
</organism>
<dbReference type="PANTHER" id="PTHR43547:SF2">
    <property type="entry name" value="HYBRID SIGNAL TRANSDUCTION HISTIDINE KINASE C"/>
    <property type="match status" value="1"/>
</dbReference>
<name>A0A2T1N5M6_9FLAO</name>
<evidence type="ECO:0000313" key="3">
    <source>
        <dbReference type="Proteomes" id="UP000238426"/>
    </source>
</evidence>